<organism evidence="1">
    <name type="scientific">viral metagenome</name>
    <dbReference type="NCBI Taxonomy" id="1070528"/>
    <lineage>
        <taxon>unclassified sequences</taxon>
        <taxon>metagenomes</taxon>
        <taxon>organismal metagenomes</taxon>
    </lineage>
</organism>
<evidence type="ECO:0000313" key="1">
    <source>
        <dbReference type="EMBL" id="QHT76049.1"/>
    </source>
</evidence>
<dbReference type="AlphaFoldDB" id="A0A6C0H6F7"/>
<accession>A0A6C0H6F7</accession>
<dbReference type="EMBL" id="MN739887">
    <property type="protein sequence ID" value="QHT76049.1"/>
    <property type="molecule type" value="Genomic_DNA"/>
</dbReference>
<proteinExistence type="predicted"/>
<protein>
    <submittedName>
        <fullName evidence="1">Uncharacterized protein</fullName>
    </submittedName>
</protein>
<name>A0A6C0H6F7_9ZZZZ</name>
<sequence>MICCFNLVSNKVIVLKCGIFNKNFQKLEFNLFPFI</sequence>
<reference evidence="1" key="1">
    <citation type="journal article" date="2020" name="Nature">
        <title>Giant virus diversity and host interactions through global metagenomics.</title>
        <authorList>
            <person name="Schulz F."/>
            <person name="Roux S."/>
            <person name="Paez-Espino D."/>
            <person name="Jungbluth S."/>
            <person name="Walsh D.A."/>
            <person name="Denef V.J."/>
            <person name="McMahon K.D."/>
            <person name="Konstantinidis K.T."/>
            <person name="Eloe-Fadrosh E.A."/>
            <person name="Kyrpides N.C."/>
            <person name="Woyke T."/>
        </authorList>
    </citation>
    <scope>NUCLEOTIDE SEQUENCE</scope>
    <source>
        <strain evidence="1">GVMAG-M-3300023179-71</strain>
    </source>
</reference>